<keyword evidence="2" id="KW-0677">Repeat</keyword>
<dbReference type="SUPFAM" id="SSF101898">
    <property type="entry name" value="NHL repeat"/>
    <property type="match status" value="2"/>
</dbReference>
<dbReference type="InterPro" id="IPR008969">
    <property type="entry name" value="CarboxyPept-like_regulatory"/>
</dbReference>
<dbReference type="InterPro" id="IPR013783">
    <property type="entry name" value="Ig-like_fold"/>
</dbReference>
<dbReference type="InterPro" id="IPR013320">
    <property type="entry name" value="ConA-like_dom_sf"/>
</dbReference>
<organism evidence="8 9">
    <name type="scientific">Desulfonema ishimotonii</name>
    <dbReference type="NCBI Taxonomy" id="45657"/>
    <lineage>
        <taxon>Bacteria</taxon>
        <taxon>Pseudomonadati</taxon>
        <taxon>Thermodesulfobacteriota</taxon>
        <taxon>Desulfobacteria</taxon>
        <taxon>Desulfobacterales</taxon>
        <taxon>Desulfococcaceae</taxon>
        <taxon>Desulfonema</taxon>
    </lineage>
</organism>
<dbReference type="Pfam" id="PF13385">
    <property type="entry name" value="Laminin_G_3"/>
    <property type="match status" value="1"/>
</dbReference>
<dbReference type="Pfam" id="PF01436">
    <property type="entry name" value="NHL"/>
    <property type="match status" value="1"/>
</dbReference>
<feature type="region of interest" description="Disordered" evidence="5">
    <location>
        <begin position="2872"/>
        <end position="2891"/>
    </location>
</feature>
<protein>
    <recommendedName>
        <fullName evidence="7">Fibronectin type-III domain-containing protein</fullName>
    </recommendedName>
</protein>
<dbReference type="InterPro" id="IPR056820">
    <property type="entry name" value="TEN_TTR-like"/>
</dbReference>
<dbReference type="InterPro" id="IPR056823">
    <property type="entry name" value="TEN-like_YD-shell"/>
</dbReference>
<dbReference type="PANTHER" id="PTHR11219:SF69">
    <property type="entry name" value="TENEURIN-A"/>
    <property type="match status" value="1"/>
</dbReference>
<evidence type="ECO:0000256" key="5">
    <source>
        <dbReference type="SAM" id="MobiDB-lite"/>
    </source>
</evidence>
<dbReference type="NCBIfam" id="TIGR01643">
    <property type="entry name" value="YD_repeat_2x"/>
    <property type="match status" value="1"/>
</dbReference>
<dbReference type="Pfam" id="PF15533">
    <property type="entry name" value="Ntox33"/>
    <property type="match status" value="1"/>
</dbReference>
<feature type="repeat" description="NHL" evidence="4">
    <location>
        <begin position="1580"/>
        <end position="1623"/>
    </location>
</feature>
<reference evidence="9" key="1">
    <citation type="submission" date="2017-11" db="EMBL/GenBank/DDBJ databases">
        <authorList>
            <person name="Watanabe M."/>
            <person name="Kojima H."/>
        </authorList>
    </citation>
    <scope>NUCLEOTIDE SEQUENCE [LARGE SCALE GENOMIC DNA]</scope>
    <source>
        <strain evidence="9">Tokyo 01</strain>
    </source>
</reference>
<evidence type="ECO:0000259" key="7">
    <source>
        <dbReference type="PROSITE" id="PS50853"/>
    </source>
</evidence>
<feature type="compositionally biased region" description="Acidic residues" evidence="5">
    <location>
        <begin position="1356"/>
        <end position="1372"/>
    </location>
</feature>
<evidence type="ECO:0000256" key="4">
    <source>
        <dbReference type="PROSITE-ProRule" id="PRU00504"/>
    </source>
</evidence>
<evidence type="ECO:0000313" key="9">
    <source>
        <dbReference type="Proteomes" id="UP000288096"/>
    </source>
</evidence>
<dbReference type="Gene3D" id="2.60.40.10">
    <property type="entry name" value="Immunoglobulins"/>
    <property type="match status" value="1"/>
</dbReference>
<evidence type="ECO:0000256" key="1">
    <source>
        <dbReference type="ARBA" id="ARBA00022536"/>
    </source>
</evidence>
<dbReference type="InterPro" id="IPR022385">
    <property type="entry name" value="Rhs_assc_core"/>
</dbReference>
<dbReference type="InterPro" id="IPR051216">
    <property type="entry name" value="Teneurin"/>
</dbReference>
<dbReference type="RefSeq" id="WP_124330029.1">
    <property type="nucleotide sequence ID" value="NZ_BEXT01000001.1"/>
</dbReference>
<proteinExistence type="predicted"/>
<dbReference type="SUPFAM" id="SSF49265">
    <property type="entry name" value="Fibronectin type III"/>
    <property type="match status" value="1"/>
</dbReference>
<dbReference type="InterPro" id="IPR057627">
    <property type="entry name" value="FN-plug_TEN1-4"/>
</dbReference>
<dbReference type="InterPro" id="IPR001258">
    <property type="entry name" value="NHL_repeat"/>
</dbReference>
<evidence type="ECO:0000256" key="3">
    <source>
        <dbReference type="ARBA" id="ARBA00023157"/>
    </source>
</evidence>
<feature type="domain" description="Fibronectin type-III" evidence="7">
    <location>
        <begin position="706"/>
        <end position="791"/>
    </location>
</feature>
<dbReference type="InterPro" id="IPR056822">
    <property type="entry name" value="TEN_NHL"/>
</dbReference>
<keyword evidence="3" id="KW-1015">Disulfide bond</keyword>
<dbReference type="PROSITE" id="PS50853">
    <property type="entry name" value="FN3"/>
    <property type="match status" value="1"/>
</dbReference>
<gene>
    <name evidence="8" type="ORF">DENIS_3878</name>
</gene>
<name>A0A401G0Y5_9BACT</name>
<feature type="chain" id="PRO_5019418858" description="Fibronectin type-III domain-containing protein" evidence="6">
    <location>
        <begin position="20"/>
        <end position="2958"/>
    </location>
</feature>
<feature type="signal peptide" evidence="6">
    <location>
        <begin position="1"/>
        <end position="19"/>
    </location>
</feature>
<dbReference type="Pfam" id="PF25023">
    <property type="entry name" value="TEN_YD-shell"/>
    <property type="match status" value="1"/>
</dbReference>
<dbReference type="EMBL" id="BEXT01000001">
    <property type="protein sequence ID" value="GBC62894.1"/>
    <property type="molecule type" value="Genomic_DNA"/>
</dbReference>
<feature type="region of interest" description="Disordered" evidence="5">
    <location>
        <begin position="1353"/>
        <end position="1377"/>
    </location>
</feature>
<accession>A0A401G0Y5</accession>
<evidence type="ECO:0000256" key="2">
    <source>
        <dbReference type="ARBA" id="ARBA00022737"/>
    </source>
</evidence>
<dbReference type="Proteomes" id="UP000288096">
    <property type="component" value="Unassembled WGS sequence"/>
</dbReference>
<dbReference type="InterPro" id="IPR006530">
    <property type="entry name" value="YD"/>
</dbReference>
<dbReference type="SMART" id="SM00060">
    <property type="entry name" value="FN3"/>
    <property type="match status" value="1"/>
</dbReference>
<dbReference type="Pfam" id="PF24329">
    <property type="entry name" value="FN-plug_TEN1-4"/>
    <property type="match status" value="1"/>
</dbReference>
<dbReference type="PANTHER" id="PTHR11219">
    <property type="entry name" value="TENEURIN AND N-ACETYLGLUCOSAMINE-1-PHOSPHODIESTER ALPHA-N-ACETYLGLUCOSAMINIDASE"/>
    <property type="match status" value="1"/>
</dbReference>
<comment type="caution">
    <text evidence="8">The sequence shown here is derived from an EMBL/GenBank/DDBJ whole genome shotgun (WGS) entry which is preliminary data.</text>
</comment>
<evidence type="ECO:0000256" key="6">
    <source>
        <dbReference type="SAM" id="SignalP"/>
    </source>
</evidence>
<dbReference type="InterPro" id="IPR003961">
    <property type="entry name" value="FN3_dom"/>
</dbReference>
<dbReference type="InterPro" id="IPR029110">
    <property type="entry name" value="Ntox33"/>
</dbReference>
<dbReference type="InterPro" id="IPR036116">
    <property type="entry name" value="FN3_sf"/>
</dbReference>
<dbReference type="Gene3D" id="2.60.120.200">
    <property type="match status" value="1"/>
</dbReference>
<dbReference type="Gene3D" id="2.120.10.30">
    <property type="entry name" value="TolB, C-terminal domain"/>
    <property type="match status" value="4"/>
</dbReference>
<dbReference type="Pfam" id="PF25020">
    <property type="entry name" value="TTR_TEN1-4"/>
    <property type="match status" value="1"/>
</dbReference>
<reference evidence="9" key="2">
    <citation type="submission" date="2019-01" db="EMBL/GenBank/DDBJ databases">
        <title>Genome sequence of Desulfonema ishimotonii strain Tokyo 01.</title>
        <authorList>
            <person name="Fukui M."/>
        </authorList>
    </citation>
    <scope>NUCLEOTIDE SEQUENCE [LARGE SCALE GENOMIC DNA]</scope>
    <source>
        <strain evidence="9">Tokyo 01</strain>
    </source>
</reference>
<dbReference type="NCBIfam" id="TIGR03696">
    <property type="entry name" value="Rhs_assc_core"/>
    <property type="match status" value="1"/>
</dbReference>
<dbReference type="Pfam" id="PF25021">
    <property type="entry name" value="TEN_NHL"/>
    <property type="match status" value="1"/>
</dbReference>
<dbReference type="SUPFAM" id="SSF49464">
    <property type="entry name" value="Carboxypeptidase regulatory domain-like"/>
    <property type="match status" value="1"/>
</dbReference>
<dbReference type="CDD" id="cd14953">
    <property type="entry name" value="NHL_like_1"/>
    <property type="match status" value="1"/>
</dbReference>
<dbReference type="Pfam" id="PF00041">
    <property type="entry name" value="fn3"/>
    <property type="match status" value="1"/>
</dbReference>
<dbReference type="PROSITE" id="PS51125">
    <property type="entry name" value="NHL"/>
    <property type="match status" value="1"/>
</dbReference>
<dbReference type="InterPro" id="IPR011042">
    <property type="entry name" value="6-blade_b-propeller_TolB-like"/>
</dbReference>
<keyword evidence="1" id="KW-0245">EGF-like domain</keyword>
<dbReference type="OrthoDB" id="8481850at2"/>
<evidence type="ECO:0000313" key="8">
    <source>
        <dbReference type="EMBL" id="GBC62894.1"/>
    </source>
</evidence>
<keyword evidence="9" id="KW-1185">Reference proteome</keyword>
<sequence>MKRFLILLVLTLTAIWLPAAESISGSFDAGDLELTNVNIDDNGDIVPGAGSPVTDPEKIVIPFAQEVRAGFVYEGAGYVSDFGWMRYEDAVDADGNFRGWNNISVDKKHVLFVKIRDDAEGSGCCNGGNGILDTDYGENGNFPASDETALAGFDDGSGVPFVTDGDGAVTPKDMEKSLGTLPGGTEVVFFLTANQRYTTTDTDAVYFSKTAWNTDSYTGCTPPAGDSLWTDEAAGIFDKEYDLGAFLDVADEGTCRVRSEWLTESAQDRLNTYFGITLSGTYPLRIREDVAGKFPHVILATSDTDADQRVLGWEDTRSGGDADHNDMVFRIGYRGGCGGTVCLKNGAAVTPSAPNAVYTGVTLEVADHIPSADGNIRYYVSATGGDSWTEVVSWDSVTQSDGDGETVSNWTPGTPPHTRRTVHLTGIPEGRVLIWKAELSAPDSTQVPRLSEVTVSGDTGSLSEMLNSAIGIWLMEEGEGTTVADSSGNGNDAVLGHNSDSAGPVWESDVQQGNNIRFSTEARWNSRYGNYADLGALDISSGGDRLTVGCMFRADPDQGDALLFSTRQNGNERYLNLTARSDGSFYFMIRTPDGEAACRTAAGKFQPGEWTFVVAMYDGQTMRIYADGREIFAEGGYSGGPEYAPGVHTHISALQEGNALYPFFDGNISYAFIYGRTLSATEIGFIYQNGKAAFHSGTPDETPPTVPSNLTATAVSASQTDLAWEASSDDTGVAGYKIFRDDAEIGTTAGTAYSDTGLSAETAYVYKIRAYDSAGNLSDFSPAVSVTTPAEAVLITFVADPTEIAAGASSTLSWTVENADTVTIDNGIGAVNVSGTQAVSPTETTTYTLTATGPGGTQTASVTVTVTADQPAPGITFSADPTEIAAGASATLSWTVENADTVTIDNGIGTVSVSGTQAVFPAETTTYTLTATGPGGTATASVTIQVNGTSDLPSVTFTASPVSIAKGGTATLSWSSINAQKAYIDNGIGMVEISGTTDVTPAHTTTYTITVSGDTGVASAQAAITVLGNPETLPEGSFGEKYRDLIPSDATIEEYDSDRFSIITGKVKGADGVRISDVSVTILNHPEYGTVLTDEEGRFSVPVEGGSHMTAVFRKSGLISAQRKVYVPWNDIAITETVRMIPEDPVATTVTFDGSADTVISHRSTEVTDEFGSRSCTVVFTGDNEAYLQDENGENLTDHPLETITVRATEYDTQESMPAVLPPNSAYTYCVELAADGVDRIGFKKPVTVWVDNFLGFEVGTAVPVGTYNRDRGVWEPLDNGIVVRLLDSDGDGVTDAYDEDGDGVSDGQVRGLDDPTVYPPYGPDASDSGESTFLKVELSHFTPYDFNWSYRLESDADDPNPESGPDADEQKEEPLTCPTKNIASSVEDRSRIFHEDIPVPGTAFSLHYVSNRVRGYQHFITVPASGDSVPESLEGIVVNVRIAGRSFQKELPALPNQKAEFIWDGTDYLGNEVFGKFKADVEIGFKYKAYYSVSEAFKRAFGQTGEILVEKLARQAGIRWKKHILTINRAEGNLVAQGWDISTHHRYYPAGEQTLFKGDGSTFTKYNIIETVAGTGEKGFNGDNIEATKAQLYFPNYIYVDSEGNLYIADWYNYRVRKVDVNGTITTVAGTGEYGFNGDGIKATEANLAYPIGLTMDTSGNLYIMDGFNYRIRKVDSDGYISTVVGNGQKGSYGEEIPATQAKVDFDCEGAIVVDSAGNLYFSDVDFSNTGIQRIRKVDTKGIITTVAGGGTNNEDGILATEAVLSFPSGFAVDDSGNLYVAEHYYPKIRKIDPSGIITTVAGNGVFTKEPGVGDGGPATEARFGNIYDIALDTSGNLYVTDYYHHCIRKIDTKGYISTVAGNGTEGYMGDGGPATQAQLNCPYGIATDDAGNLWFAEQVNNRIRKIYTPPLSVASMEPDDILFVEDNGMGHIMYPDGRHRKTVETDTGTPVYEFAYDSDNNLRTITDRFGRDTLISGYGTGTITITSPDGLETRLKIDTAHNQLTHIIYPGHTESDCYRFEYADNDGLLTLKTEPAGNRFHHEFDERGRLVEAWDEDESGNKYGSWTFNRTIGTDGFIYSTVTTALDNQTVYKDLTDSTGKYTSEITGPAGGMTYFEQSADSLKVRKEQPCGMAYDLEYDFDSEYKFRYLKKVSESTEAGLTRVVEKNRTYEETDGDSANGPDIITDTVTVNGNPTTVVKDIRQSRITATSPEGRTVTTLYDPDTLLTEKVSIPGLNDTTYAYYDDGRLRQVVTGTREYSLTYDSSGNLATAVTPDNRTTRFDEYDPVGRLKKVTRPDNSVVRFEYDANGNMTALFKPGTSGEVEHGFGSDKVNLPESYTPPADGSGYVWQYDKDRRLIREEFPSGGQIVYDHTDPNDETDKSRLWEIRPSDGTDTVVYDYYDCGTKVASVTKGSESVTYGYNGSLVTSEALAGTLEQTLGYHYNNDLAVSSFTYAGETESYTYDNDGLLTGAGDFTITRKEQNGLPESVSDSALTLSRDFSGYGETDREAYSVGGDQMVWEITSRDNAGRIRQKTETVGGETITYDYDYDEMGRLLTVKKDGTPVEEYRYDAAGRRNYELNTRRGISRTADGDFDYDDADCLTGIGDADYEYDEDGFLLRKTDGADVTLYDYSLRGELLSVSLPDGRFIEYVHDPLGRRIAKKIDGTITEKYLWSGLTTLMAVYNGGDNLLMRFEYAAGRMPVAMTKGGQRYYLAYDQVGTLRVVTDASGNPVKQVGYDTFGNVISDTDFAVPFGFAGGLYDADTGLIRFGHRDYDPDAGRWTAKDPIGFAGGDTDLYGYCLGDPVNGIDPDGRFVFAAAFAFGAISSYGGLTMLGDAAVAFAIGQIITQMSKGDGNLPDISILGDAVKASSPCPSPNNSDDDGKEDRYLDKDELKALKKKIKKDGYKNVEELKTPHGKNAGKYDLYVKPDGNIVVKPKGGAGIGEPTGYNIYNL</sequence>
<dbReference type="Gene3D" id="2.180.10.10">
    <property type="entry name" value="RHS repeat-associated core"/>
    <property type="match status" value="2"/>
</dbReference>
<keyword evidence="6" id="KW-0732">Signal</keyword>
<dbReference type="SUPFAM" id="SSF49899">
    <property type="entry name" value="Concanavalin A-like lectins/glucanases"/>
    <property type="match status" value="1"/>
</dbReference>
<dbReference type="CDD" id="cd00063">
    <property type="entry name" value="FN3"/>
    <property type="match status" value="1"/>
</dbReference>